<protein>
    <recommendedName>
        <fullName evidence="3">MmyB-like transcription regulator ligand binding domain-containing protein</fullName>
    </recommendedName>
</protein>
<name>A0A7W7R820_KITKI</name>
<dbReference type="RefSeq" id="WP_184941181.1">
    <property type="nucleotide sequence ID" value="NZ_JACHJV010000001.1"/>
</dbReference>
<evidence type="ECO:0000313" key="1">
    <source>
        <dbReference type="EMBL" id="MBB4927167.1"/>
    </source>
</evidence>
<proteinExistence type="predicted"/>
<sequence>MTYPEEQPIGAAPTDGRETWARLVRNTVARVSEHAPGLKLVGPIAYAVDASWRVIAYNDAFEETFIRRRVPENIFKWMVWEGRAQLPDHTKYWLRRAVPQLDIQLQECPDHPELAELARWTEKTLGGPLRSAGRPGPDGDIRPLIHARYGSGSLWIGAATPMGSSGRAVFAHFYQGVSPTELRALLRSPEPRARRKWQGAA</sequence>
<dbReference type="Proteomes" id="UP000540506">
    <property type="component" value="Unassembled WGS sequence"/>
</dbReference>
<accession>A0A7W7R820</accession>
<gene>
    <name evidence="1" type="ORF">FHR34_006160</name>
</gene>
<dbReference type="AlphaFoldDB" id="A0A7W7R820"/>
<reference evidence="1 2" key="1">
    <citation type="submission" date="2020-08" db="EMBL/GenBank/DDBJ databases">
        <title>Sequencing the genomes of 1000 actinobacteria strains.</title>
        <authorList>
            <person name="Klenk H.-P."/>
        </authorList>
    </citation>
    <scope>NUCLEOTIDE SEQUENCE [LARGE SCALE GENOMIC DNA]</scope>
    <source>
        <strain evidence="1 2">DSM 41654</strain>
    </source>
</reference>
<comment type="caution">
    <text evidence="1">The sequence shown here is derived from an EMBL/GenBank/DDBJ whole genome shotgun (WGS) entry which is preliminary data.</text>
</comment>
<dbReference type="EMBL" id="JACHJV010000001">
    <property type="protein sequence ID" value="MBB4927167.1"/>
    <property type="molecule type" value="Genomic_DNA"/>
</dbReference>
<evidence type="ECO:0000313" key="2">
    <source>
        <dbReference type="Proteomes" id="UP000540506"/>
    </source>
</evidence>
<organism evidence="1 2">
    <name type="scientific">Kitasatospora kifunensis</name>
    <name type="common">Streptomyces kifunensis</name>
    <dbReference type="NCBI Taxonomy" id="58351"/>
    <lineage>
        <taxon>Bacteria</taxon>
        <taxon>Bacillati</taxon>
        <taxon>Actinomycetota</taxon>
        <taxon>Actinomycetes</taxon>
        <taxon>Kitasatosporales</taxon>
        <taxon>Streptomycetaceae</taxon>
        <taxon>Kitasatospora</taxon>
    </lineage>
</organism>
<keyword evidence="2" id="KW-1185">Reference proteome</keyword>
<evidence type="ECO:0008006" key="3">
    <source>
        <dbReference type="Google" id="ProtNLM"/>
    </source>
</evidence>